<comment type="caution">
    <text evidence="1">The sequence shown here is derived from an EMBL/GenBank/DDBJ whole genome shotgun (WGS) entry which is preliminary data.</text>
</comment>
<gene>
    <name evidence="1" type="ORF">CI610_00805</name>
</gene>
<sequence>MVLCQGIYRCRMRKLFWLVDEIKTKAKAKTIRRTSVIVV</sequence>
<dbReference type="AlphaFoldDB" id="A0A2H9TAD6"/>
<reference evidence="1" key="1">
    <citation type="journal article" date="2017" name="Appl. Environ. Microbiol.">
        <title>Molecular characterization of an Endozoicomonas-like organism causing infection in king scallop Pecten maximus L.</title>
        <authorList>
            <person name="Cano I."/>
            <person name="van Aerle R."/>
            <person name="Ross S."/>
            <person name="Verner-Jeffreys D.W."/>
            <person name="Paley R.K."/>
            <person name="Rimmer G."/>
            <person name="Ryder D."/>
            <person name="Hooper P."/>
            <person name="Stone D."/>
            <person name="Feist S.W."/>
        </authorList>
    </citation>
    <scope>NUCLEOTIDE SEQUENCE</scope>
</reference>
<evidence type="ECO:0000313" key="1">
    <source>
        <dbReference type="EMBL" id="PJE80192.1"/>
    </source>
</evidence>
<name>A0A2H9TAD6_9ZZZZ</name>
<protein>
    <submittedName>
        <fullName evidence="1">Uncharacterized protein</fullName>
    </submittedName>
</protein>
<organism evidence="1">
    <name type="scientific">invertebrate metagenome</name>
    <dbReference type="NCBI Taxonomy" id="1711999"/>
    <lineage>
        <taxon>unclassified sequences</taxon>
        <taxon>metagenomes</taxon>
        <taxon>organismal metagenomes</taxon>
    </lineage>
</organism>
<proteinExistence type="predicted"/>
<accession>A0A2H9TAD6</accession>
<dbReference type="EMBL" id="NSIT01000027">
    <property type="protein sequence ID" value="PJE80192.1"/>
    <property type="molecule type" value="Genomic_DNA"/>
</dbReference>